<dbReference type="FunFam" id="3.40.50.410:FF:000007">
    <property type="entry name" value="Calcium voltage-gated channel auxiliary subunit alpha2delta 3"/>
    <property type="match status" value="1"/>
</dbReference>
<dbReference type="GO" id="GO:0005245">
    <property type="term" value="F:voltage-gated calcium channel activity"/>
    <property type="evidence" value="ECO:0007669"/>
    <property type="project" value="TreeGrafter"/>
</dbReference>
<dbReference type="FunFam" id="3.30.450.20:FF:000057">
    <property type="entry name" value="Voltage-dependent calcium channel subunit alpha-2/delta-4"/>
    <property type="match status" value="2"/>
</dbReference>
<evidence type="ECO:0000256" key="10">
    <source>
        <dbReference type="ARBA" id="ARBA00022989"/>
    </source>
</evidence>
<evidence type="ECO:0000256" key="6">
    <source>
        <dbReference type="ARBA" id="ARBA00022723"/>
    </source>
</evidence>
<dbReference type="OrthoDB" id="10054666at2759"/>
<evidence type="ECO:0000259" key="18">
    <source>
        <dbReference type="PROSITE" id="PS50234"/>
    </source>
</evidence>
<evidence type="ECO:0000256" key="8">
    <source>
        <dbReference type="ARBA" id="ARBA00022837"/>
    </source>
</evidence>
<accession>A0A8J2MZB6</accession>
<evidence type="ECO:0000256" key="13">
    <source>
        <dbReference type="ARBA" id="ARBA00023157"/>
    </source>
</evidence>
<keyword evidence="3" id="KW-0109">Calcium transport</keyword>
<dbReference type="Gene3D" id="3.40.50.410">
    <property type="entry name" value="von Willebrand factor, type A domain"/>
    <property type="match status" value="2"/>
</dbReference>
<evidence type="ECO:0000256" key="17">
    <source>
        <dbReference type="SAM" id="SignalP"/>
    </source>
</evidence>
<dbReference type="Pfam" id="PF08399">
    <property type="entry name" value="VWA_N"/>
    <property type="match status" value="2"/>
</dbReference>
<dbReference type="PANTHER" id="PTHR10166">
    <property type="entry name" value="VOLTAGE-DEPENDENT CALCIUM CHANNEL SUBUNIT ALPHA-2/DELTA-RELATED"/>
    <property type="match status" value="1"/>
</dbReference>
<evidence type="ECO:0000256" key="11">
    <source>
        <dbReference type="ARBA" id="ARBA00023065"/>
    </source>
</evidence>
<keyword evidence="11" id="KW-0406">Ion transport</keyword>
<dbReference type="FunFam" id="3.40.50.410:FF:000095">
    <property type="entry name" value="Dihydropyridine-sensitive l-type calcium channel"/>
    <property type="match status" value="1"/>
</dbReference>
<evidence type="ECO:0000313" key="19">
    <source>
        <dbReference type="EMBL" id="CAG5107170.1"/>
    </source>
</evidence>
<dbReference type="PANTHER" id="PTHR10166:SF63">
    <property type="entry name" value="STRAIGHTJACKET, ISOFORM C"/>
    <property type="match status" value="1"/>
</dbReference>
<keyword evidence="6" id="KW-0479">Metal-binding</keyword>
<feature type="domain" description="VWFA" evidence="18">
    <location>
        <begin position="1401"/>
        <end position="1588"/>
    </location>
</feature>
<keyword evidence="12" id="KW-0472">Membrane</keyword>
<feature type="compositionally biased region" description="Low complexity" evidence="16">
    <location>
        <begin position="1873"/>
        <end position="1889"/>
    </location>
</feature>
<evidence type="ECO:0000256" key="4">
    <source>
        <dbReference type="ARBA" id="ARBA00022673"/>
    </source>
</evidence>
<feature type="signal peptide" evidence="17">
    <location>
        <begin position="1"/>
        <end position="19"/>
    </location>
</feature>
<dbReference type="Pfam" id="PF00092">
    <property type="entry name" value="VWA"/>
    <property type="match status" value="1"/>
</dbReference>
<feature type="region of interest" description="Disordered" evidence="16">
    <location>
        <begin position="1870"/>
        <end position="1889"/>
    </location>
</feature>
<keyword evidence="10" id="KW-1133">Transmembrane helix</keyword>
<feature type="domain" description="VWFA" evidence="18">
    <location>
        <begin position="249"/>
        <end position="442"/>
    </location>
</feature>
<dbReference type="CDD" id="cd18774">
    <property type="entry name" value="PDC2_HK_sensor"/>
    <property type="match status" value="1"/>
</dbReference>
<keyword evidence="7 17" id="KW-0732">Signal</keyword>
<dbReference type="Pfam" id="PF08473">
    <property type="entry name" value="VGCC_alpha2"/>
    <property type="match status" value="2"/>
</dbReference>
<keyword evidence="14" id="KW-0325">Glycoprotein</keyword>
<dbReference type="GO" id="GO:0046872">
    <property type="term" value="F:metal ion binding"/>
    <property type="evidence" value="ECO:0007669"/>
    <property type="project" value="UniProtKB-KW"/>
</dbReference>
<organism evidence="19 20">
    <name type="scientific">Cotesia congregata</name>
    <name type="common">Parasitoid wasp</name>
    <name type="synonym">Apanteles congregatus</name>
    <dbReference type="NCBI Taxonomy" id="51543"/>
    <lineage>
        <taxon>Eukaryota</taxon>
        <taxon>Metazoa</taxon>
        <taxon>Ecdysozoa</taxon>
        <taxon>Arthropoda</taxon>
        <taxon>Hexapoda</taxon>
        <taxon>Insecta</taxon>
        <taxon>Pterygota</taxon>
        <taxon>Neoptera</taxon>
        <taxon>Endopterygota</taxon>
        <taxon>Hymenoptera</taxon>
        <taxon>Apocrita</taxon>
        <taxon>Ichneumonoidea</taxon>
        <taxon>Braconidae</taxon>
        <taxon>Microgastrinae</taxon>
        <taxon>Cotesia</taxon>
    </lineage>
</organism>
<protein>
    <submittedName>
        <fullName evidence="19">Similar to Cacna2d3: Voltage-dependent calcium channel subunit alpha-2/delta-3 (Mus musculus)</fullName>
    </submittedName>
</protein>
<keyword evidence="9" id="KW-0851">Voltage-gated channel</keyword>
<comment type="subcellular location">
    <subcellularLocation>
        <location evidence="1">Membrane</location>
        <topology evidence="1">Single-pass type I membrane protein</topology>
    </subcellularLocation>
</comment>
<dbReference type="CDD" id="cd01463">
    <property type="entry name" value="vWA_VGCC_like"/>
    <property type="match status" value="1"/>
</dbReference>
<dbReference type="InterPro" id="IPR002035">
    <property type="entry name" value="VWF_A"/>
</dbReference>
<evidence type="ECO:0000256" key="3">
    <source>
        <dbReference type="ARBA" id="ARBA00022568"/>
    </source>
</evidence>
<keyword evidence="5" id="KW-0812">Transmembrane</keyword>
<keyword evidence="8" id="KW-0106">Calcium</keyword>
<evidence type="ECO:0000256" key="5">
    <source>
        <dbReference type="ARBA" id="ARBA00022692"/>
    </source>
</evidence>
<proteinExistence type="predicted"/>
<dbReference type="PROSITE" id="PS50234">
    <property type="entry name" value="VWFA"/>
    <property type="match status" value="2"/>
</dbReference>
<evidence type="ECO:0000256" key="12">
    <source>
        <dbReference type="ARBA" id="ARBA00023136"/>
    </source>
</evidence>
<comment type="caution">
    <text evidence="19">The sequence shown here is derived from an EMBL/GenBank/DDBJ whole genome shotgun (WGS) entry which is preliminary data.</text>
</comment>
<feature type="compositionally biased region" description="Basic and acidic residues" evidence="16">
    <location>
        <begin position="2177"/>
        <end position="2199"/>
    </location>
</feature>
<evidence type="ECO:0000256" key="16">
    <source>
        <dbReference type="SAM" id="MobiDB-lite"/>
    </source>
</evidence>
<evidence type="ECO:0000256" key="9">
    <source>
        <dbReference type="ARBA" id="ARBA00022882"/>
    </source>
</evidence>
<gene>
    <name evidence="19" type="ORF">HICCMSTLAB_LOCUS12615</name>
</gene>
<evidence type="ECO:0000256" key="1">
    <source>
        <dbReference type="ARBA" id="ARBA00004479"/>
    </source>
</evidence>
<keyword evidence="20" id="KW-1185">Reference proteome</keyword>
<dbReference type="CDD" id="cd12912">
    <property type="entry name" value="PDC2_MCP_like"/>
    <property type="match status" value="1"/>
</dbReference>
<dbReference type="InterPro" id="IPR036465">
    <property type="entry name" value="vWFA_dom_sf"/>
</dbReference>
<dbReference type="Proteomes" id="UP000786811">
    <property type="component" value="Unassembled WGS sequence"/>
</dbReference>
<keyword evidence="4" id="KW-0107">Calcium channel</keyword>
<keyword evidence="15" id="KW-0407">Ion channel</keyword>
<feature type="chain" id="PRO_5035159068" evidence="17">
    <location>
        <begin position="20"/>
        <end position="2345"/>
    </location>
</feature>
<dbReference type="EMBL" id="CAJNRD030001124">
    <property type="protein sequence ID" value="CAG5107170.1"/>
    <property type="molecule type" value="Genomic_DNA"/>
</dbReference>
<dbReference type="SMART" id="SM00327">
    <property type="entry name" value="VWA"/>
    <property type="match status" value="2"/>
</dbReference>
<name>A0A8J2MZB6_COTCN</name>
<dbReference type="GO" id="GO:0005891">
    <property type="term" value="C:voltage-gated calcium channel complex"/>
    <property type="evidence" value="ECO:0007669"/>
    <property type="project" value="TreeGrafter"/>
</dbReference>
<keyword evidence="13" id="KW-1015">Disulfide bond</keyword>
<evidence type="ECO:0000313" key="20">
    <source>
        <dbReference type="Proteomes" id="UP000786811"/>
    </source>
</evidence>
<evidence type="ECO:0000256" key="15">
    <source>
        <dbReference type="ARBA" id="ARBA00023303"/>
    </source>
</evidence>
<dbReference type="Pfam" id="PF13768">
    <property type="entry name" value="VWA_3"/>
    <property type="match status" value="1"/>
</dbReference>
<sequence length="2345" mass="269427">MYYLLRYFFLLIIAGVCLARNAHIVNRWAENLGSELWELANAVARPDELKLKYKLMNARVEDKSGEELIDIISESVGRMLRRKMDAVRCILKVAEDAAEEYNTTAAGFNITYVSGKYSTIEDEDPPDIPKNMRKNASIYRRIELNPDSHFYNIPVNTNFSSVHIPTNVYDLSPTVKNTIKWSEALNDVFRQNYRSDPALSWQYFGSMTGILRQYPAMQWKTTENDLDVPDLYDCRIRSWYIEAATCSKDMIILVDASGSMEGMGYTIARAVVNSILDTLSNNDFVTILQYNNETDHVVPCFEDKLIQATPENLDTFREYMKDLDPLENANLTDAFTRAFGILKSYRETRGCGPETPCNQLIMLVTDNVASNISEVFDLWNRQENGTRIPVRVFTYLLGKEVTNVREIQLMACENRGYYTHVHTQEEAQEQVLKYIPVVARPLVLQGYHHPVVWTHAYTDVSNPALASWLWLVMDHPEQKSRLQKYLEGKREGVRINEDAIYIKQRAKGEDPRLDAGLFNSTLWQEYRLLTSVSIPVFDRKGNRNNETKQANLLGVVGTDVPIESIQKLTLPFKLGVNGYAFIVSNNGYVILHPDLRPVSEGRLKRNYNSIDLSEVEILDDGRKPRDPGPEILNLRQALVDHQYGSMKDVPVKFHYDDNRRVMLEKRDYYFAPLPGTPFGIAVAIPNYGKTWIKVTNEIEKNRQAGINVSDFFLNDRWRVHPGWVYCRYHYLEGHEFPSPEAEVRYFLGRLGQPGWKWSDQYTAYDISMEEEEEPDCGRQVLEDDDYYCNEELMQLLVFDAKATNQSYSGDFRYKDEDSKRLAELYKVFLRFVATQSGLTKWQYIESDYLKEVRDQLEFGDLHRRAVNEPWYKGAIFQHQIDPNSILLTVPWNAGPEATVTASMAIFPRDGGKNASAAVVGFQMPMTAFYQRFIDITSVTSNPDMDCSHAWIDCYLIDQNGFVVVSEAHNDTGQFLGAVEGAVMKSMVIQGFYKAVEIYDYQGLCKTIALEGAASFLSNPFTNIYNLITWFFVRTLWIMSQFVNIPETFARVHSDEDLPEKPKPPHEIEVPFSCDLKRTLYIMNQSLAVNQITNTLEQCSRPFFAQLVPNTNLLLVIVDTLYPTCYERLEVLPVQVDPSEYTNDTEPEPCHKKKLNDLPRRRLEKCFTEHPEEDEIDQCGRGTRLHNSIHINILLLLFILVTLKIIFVKTWAHKLGFELSQLGKYVTNVQKFEESYKQADVKAHDGSALVHEIAKDIKEMMESKISAIRRIMDIAETSALSNNDAVPGQEFQYVNAKNNSIEYEFSRHFGGEVNVTKSAVHVPTNVYDRAPDVIRAIKWSEELDQTFINNYEHDPSISWQYFGSVTGFMRQYPATTWNPKPVDLFDCRTRGWYIEAATSPKDILILVDVSGSMTGIRREIARHVVNNILDTLGNNDFVNIILFSNETHEVVPCFNDTLVQANLANVRELKEAIETIKTDRIANFSLVLTQSFRLLERFRLNKEGAACNQAIMLITDGVPYNYKEIFQEWNWNSTDEPDKIDMPVRVFTYLIGREVTDVREVKWMACANRGYYVHLSTYAEVREQVLNYVPVMARPLVLRKDDHPTIWTPVYADITDPKMTDWLWEQKECEKQKELFLAYHLLKLITHSRVANLLGVAGTDVPIQEIQKLMMPHMLGVNGHAFIVTNNGYVLIHPDLRPVFQGILKPSYNAVDMAEVELMDSGRGPREFDEGILTFRDEVIDQLNGSVILHTKYHYDDMKRVGRVKRKYDYTAIDNTPFTLVVSLPEHGHGSYRVHATEEIHRAHVNGQNATDYFADSNWRIHPDWIYCKYHYEDAHKDKYNSSEQLLVHFLTRTRQPGWFWSDRKLPSQPPEYSVSGSASSGSHSNPNTSDKNSYYCDRVLLQSLVHDAKVTEWFANINQTREEKGKQFQQRFGFTLAFMATHSGLTRWQDFPLDDSEESATPPNEHFSRLYPRAIDEIWYKRAVEQYYVQPDSFVFSVPLDEEGADNTTLVTASRAIFIGQGNTKAPAAVVGFQFQHTALRKLFHNITSTCDKATNCPRNCNDSSLACYLIDNNGYVIASKLEADAGKFFGQVRGPVMNSLVDEGIFNKIRVYDYQGVCFKQIANPNCGSALFTPIRMMQKAASWLLAQLVWTWAKVGFWQSDYAYGHTFDYESEEEHSHNDYEDHDDRSSEDKGEKTYDDRVIINRTKPQSCDKEVYLYLLKNESTKVYDVDLDTGKGCTRPYVVQPVDFSNMLLIVVDLNCPNTAEPYVDIEPVEVIYFNTTLACQKASTNMKRRRPLSCIRNHPQESEIKDQCGLASTIRPNSGLLIITIISVITITRLIRT</sequence>
<dbReference type="SUPFAM" id="SSF53300">
    <property type="entry name" value="vWA-like"/>
    <property type="match status" value="2"/>
</dbReference>
<dbReference type="Gene3D" id="3.30.450.20">
    <property type="entry name" value="PAS domain"/>
    <property type="match status" value="2"/>
</dbReference>
<keyword evidence="2" id="KW-0813">Transport</keyword>
<reference evidence="19" key="1">
    <citation type="submission" date="2021-04" db="EMBL/GenBank/DDBJ databases">
        <authorList>
            <person name="Chebbi M.A.C M."/>
        </authorList>
    </citation>
    <scope>NUCLEOTIDE SEQUENCE</scope>
</reference>
<evidence type="ECO:0000256" key="2">
    <source>
        <dbReference type="ARBA" id="ARBA00022448"/>
    </source>
</evidence>
<evidence type="ECO:0000256" key="14">
    <source>
        <dbReference type="ARBA" id="ARBA00023180"/>
    </source>
</evidence>
<feature type="region of interest" description="Disordered" evidence="16">
    <location>
        <begin position="2176"/>
        <end position="2199"/>
    </location>
</feature>
<dbReference type="InterPro" id="IPR013608">
    <property type="entry name" value="VWA_N"/>
</dbReference>
<dbReference type="InterPro" id="IPR051173">
    <property type="entry name" value="Ca_channel_alpha-2/delta"/>
</dbReference>
<dbReference type="InterPro" id="IPR013680">
    <property type="entry name" value="VDCC_a2/dsu"/>
</dbReference>
<evidence type="ECO:0000256" key="7">
    <source>
        <dbReference type="ARBA" id="ARBA00022729"/>
    </source>
</evidence>